<name>A0AAV4P3H6_CAEEX</name>
<dbReference type="Proteomes" id="UP001054945">
    <property type="component" value="Unassembled WGS sequence"/>
</dbReference>
<dbReference type="EMBL" id="BPLR01004004">
    <property type="protein sequence ID" value="GIX91219.1"/>
    <property type="molecule type" value="Genomic_DNA"/>
</dbReference>
<comment type="caution">
    <text evidence="1">The sequence shown here is derived from an EMBL/GenBank/DDBJ whole genome shotgun (WGS) entry which is preliminary data.</text>
</comment>
<evidence type="ECO:0000313" key="2">
    <source>
        <dbReference type="Proteomes" id="UP001054945"/>
    </source>
</evidence>
<dbReference type="AlphaFoldDB" id="A0AAV4P3H6"/>
<evidence type="ECO:0000313" key="1">
    <source>
        <dbReference type="EMBL" id="GIX91219.1"/>
    </source>
</evidence>
<proteinExistence type="predicted"/>
<keyword evidence="2" id="KW-1185">Reference proteome</keyword>
<sequence>MGESRINNSSLILAVCSIFQTITQIFYQTSLLEPRLITRPLQKLVAYGFLLRGLLILISSAKTIVSSLTSALAPRDVTHVLEHHEFAYRSSNVPQNRVINGCRMVRIISITNKSQPQPKDFCSIFQGYTPKSFLLYKPPSGSCRLITRPLMEVVAYGFLSKLFPSQTQNEFQKVLRLNKMSSPSIGILYIPG</sequence>
<accession>A0AAV4P3H6</accession>
<organism evidence="1 2">
    <name type="scientific">Caerostris extrusa</name>
    <name type="common">Bark spider</name>
    <name type="synonym">Caerostris bankana</name>
    <dbReference type="NCBI Taxonomy" id="172846"/>
    <lineage>
        <taxon>Eukaryota</taxon>
        <taxon>Metazoa</taxon>
        <taxon>Ecdysozoa</taxon>
        <taxon>Arthropoda</taxon>
        <taxon>Chelicerata</taxon>
        <taxon>Arachnida</taxon>
        <taxon>Araneae</taxon>
        <taxon>Araneomorphae</taxon>
        <taxon>Entelegynae</taxon>
        <taxon>Araneoidea</taxon>
        <taxon>Araneidae</taxon>
        <taxon>Caerostris</taxon>
    </lineage>
</organism>
<gene>
    <name evidence="1" type="ORF">CEXT_752211</name>
</gene>
<reference evidence="1 2" key="1">
    <citation type="submission" date="2021-06" db="EMBL/GenBank/DDBJ databases">
        <title>Caerostris extrusa draft genome.</title>
        <authorList>
            <person name="Kono N."/>
            <person name="Arakawa K."/>
        </authorList>
    </citation>
    <scope>NUCLEOTIDE SEQUENCE [LARGE SCALE GENOMIC DNA]</scope>
</reference>
<protein>
    <submittedName>
        <fullName evidence="1">Uncharacterized protein</fullName>
    </submittedName>
</protein>